<accession>A0AAU9SNQ5</accession>
<evidence type="ECO:0000313" key="2">
    <source>
        <dbReference type="EMBL" id="CAH2070196.1"/>
    </source>
</evidence>
<reference evidence="2 3" key="1">
    <citation type="submission" date="2022-03" db="EMBL/GenBank/DDBJ databases">
        <authorList>
            <person name="Nunn A."/>
            <person name="Chopra R."/>
            <person name="Nunn A."/>
            <person name="Contreras Garrido A."/>
        </authorList>
    </citation>
    <scope>NUCLEOTIDE SEQUENCE [LARGE SCALE GENOMIC DNA]</scope>
</reference>
<dbReference type="AlphaFoldDB" id="A0AAU9SNQ5"/>
<evidence type="ECO:0000313" key="3">
    <source>
        <dbReference type="Proteomes" id="UP000836841"/>
    </source>
</evidence>
<feature type="compositionally biased region" description="Basic and acidic residues" evidence="1">
    <location>
        <begin position="144"/>
        <end position="157"/>
    </location>
</feature>
<evidence type="ECO:0000256" key="1">
    <source>
        <dbReference type="SAM" id="MobiDB-lite"/>
    </source>
</evidence>
<protein>
    <submittedName>
        <fullName evidence="2">Uncharacterized protein</fullName>
    </submittedName>
</protein>
<organism evidence="2 3">
    <name type="scientific">Thlaspi arvense</name>
    <name type="common">Field penny-cress</name>
    <dbReference type="NCBI Taxonomy" id="13288"/>
    <lineage>
        <taxon>Eukaryota</taxon>
        <taxon>Viridiplantae</taxon>
        <taxon>Streptophyta</taxon>
        <taxon>Embryophyta</taxon>
        <taxon>Tracheophyta</taxon>
        <taxon>Spermatophyta</taxon>
        <taxon>Magnoliopsida</taxon>
        <taxon>eudicotyledons</taxon>
        <taxon>Gunneridae</taxon>
        <taxon>Pentapetalae</taxon>
        <taxon>rosids</taxon>
        <taxon>malvids</taxon>
        <taxon>Brassicales</taxon>
        <taxon>Brassicaceae</taxon>
        <taxon>Thlaspideae</taxon>
        <taxon>Thlaspi</taxon>
    </lineage>
</organism>
<feature type="region of interest" description="Disordered" evidence="1">
    <location>
        <begin position="81"/>
        <end position="130"/>
    </location>
</feature>
<feature type="compositionally biased region" description="Polar residues" evidence="1">
    <location>
        <begin position="158"/>
        <end position="173"/>
    </location>
</feature>
<dbReference type="EMBL" id="OU466862">
    <property type="protein sequence ID" value="CAH2070196.1"/>
    <property type="molecule type" value="Genomic_DNA"/>
</dbReference>
<sequence length="304" mass="33938">MMSQAYQMVNGGSSKRKDTFAPRLRIIVPRFDNTELIKGYNRTLIGGCINPTIQDMKECLSLCHDSSRCPAVLPKRERRDEMRFTEEKPEGGAKSYKGALAGHGESVKDKMKSDILRRSSRPMPPRDVRKRFGGVSRTIHHSIEECRMEQREQRTENTNEGSGKNSLPQQQSAKKVRKGLLFEENSMSMEDLVTRRNQVPAVESEKAAMAVPVTEIQEAEEGGGGEVQIDDVGSEQDGMMDDISGDFDIADLEDTLEEQDGEDQTLCIESIEIEALHLDQGEQSLGLGGEEIIPHEKTKAPDAW</sequence>
<gene>
    <name evidence="2" type="ORF">TAV2_LOCUS20101</name>
</gene>
<name>A0AAU9SNQ5_THLAR</name>
<keyword evidence="3" id="KW-1185">Reference proteome</keyword>
<feature type="compositionally biased region" description="Basic and acidic residues" evidence="1">
    <location>
        <begin position="105"/>
        <end position="117"/>
    </location>
</feature>
<dbReference type="Proteomes" id="UP000836841">
    <property type="component" value="Chromosome 6"/>
</dbReference>
<proteinExistence type="predicted"/>
<feature type="compositionally biased region" description="Basic and acidic residues" evidence="1">
    <location>
        <begin position="81"/>
        <end position="91"/>
    </location>
</feature>
<feature type="region of interest" description="Disordered" evidence="1">
    <location>
        <begin position="144"/>
        <end position="176"/>
    </location>
</feature>